<dbReference type="InterPro" id="IPR053820">
    <property type="entry name" value="MSL3_chromo-like"/>
</dbReference>
<name>A0A1E7FP43_9STRA</name>
<dbReference type="AlphaFoldDB" id="A0A1E7FP43"/>
<dbReference type="InterPro" id="IPR016197">
    <property type="entry name" value="Chromo-like_dom_sf"/>
</dbReference>
<gene>
    <name evidence="3" type="ORF">FRACYDRAFT_268128</name>
</gene>
<feature type="domain" description="MSL3 chromodomain-like" evidence="2">
    <location>
        <begin position="43"/>
        <end position="117"/>
    </location>
</feature>
<dbReference type="Gene3D" id="2.30.30.140">
    <property type="match status" value="1"/>
</dbReference>
<protein>
    <recommendedName>
        <fullName evidence="2">MSL3 chromodomain-like domain-containing protein</fullName>
    </recommendedName>
</protein>
<organism evidence="3 4">
    <name type="scientific">Fragilariopsis cylindrus CCMP1102</name>
    <dbReference type="NCBI Taxonomy" id="635003"/>
    <lineage>
        <taxon>Eukaryota</taxon>
        <taxon>Sar</taxon>
        <taxon>Stramenopiles</taxon>
        <taxon>Ochrophyta</taxon>
        <taxon>Bacillariophyta</taxon>
        <taxon>Bacillariophyceae</taxon>
        <taxon>Bacillariophycidae</taxon>
        <taxon>Bacillariales</taxon>
        <taxon>Bacillariaceae</taxon>
        <taxon>Fragilariopsis</taxon>
    </lineage>
</organism>
<proteinExistence type="predicted"/>
<dbReference type="EMBL" id="KV784355">
    <property type="protein sequence ID" value="OEU19939.1"/>
    <property type="molecule type" value="Genomic_DNA"/>
</dbReference>
<feature type="region of interest" description="Disordered" evidence="1">
    <location>
        <begin position="1"/>
        <end position="46"/>
    </location>
</feature>
<keyword evidence="4" id="KW-1185">Reference proteome</keyword>
<reference evidence="3 4" key="1">
    <citation type="submission" date="2016-09" db="EMBL/GenBank/DDBJ databases">
        <title>Extensive genetic diversity and differential bi-allelic expression allows diatom success in the polar Southern Ocean.</title>
        <authorList>
            <consortium name="DOE Joint Genome Institute"/>
            <person name="Mock T."/>
            <person name="Otillar R.P."/>
            <person name="Strauss J."/>
            <person name="Dupont C."/>
            <person name="Frickenhaus S."/>
            <person name="Maumus F."/>
            <person name="Mcmullan M."/>
            <person name="Sanges R."/>
            <person name="Schmutz J."/>
            <person name="Toseland A."/>
            <person name="Valas R."/>
            <person name="Veluchamy A."/>
            <person name="Ward B.J."/>
            <person name="Allen A."/>
            <person name="Barry K."/>
            <person name="Falciatore A."/>
            <person name="Ferrante M."/>
            <person name="Fortunato A.E."/>
            <person name="Gloeckner G."/>
            <person name="Gruber A."/>
            <person name="Hipkin R."/>
            <person name="Janech M."/>
            <person name="Kroth P."/>
            <person name="Leese F."/>
            <person name="Lindquist E."/>
            <person name="Lyon B.R."/>
            <person name="Martin J."/>
            <person name="Mayer C."/>
            <person name="Parker M."/>
            <person name="Quesneville H."/>
            <person name="Raymond J."/>
            <person name="Uhlig C."/>
            <person name="Valentin K.U."/>
            <person name="Worden A.Z."/>
            <person name="Armbrust E.V."/>
            <person name="Bowler C."/>
            <person name="Green B."/>
            <person name="Moulton V."/>
            <person name="Van Oosterhout C."/>
            <person name="Grigoriev I."/>
        </authorList>
    </citation>
    <scope>NUCLEOTIDE SEQUENCE [LARGE SCALE GENOMIC DNA]</scope>
    <source>
        <strain evidence="3 4">CCMP1102</strain>
    </source>
</reference>
<dbReference type="SUPFAM" id="SSF54160">
    <property type="entry name" value="Chromo domain-like"/>
    <property type="match status" value="1"/>
</dbReference>
<dbReference type="KEGG" id="fcy:FRACYDRAFT_268128"/>
<evidence type="ECO:0000256" key="1">
    <source>
        <dbReference type="SAM" id="MobiDB-lite"/>
    </source>
</evidence>
<evidence type="ECO:0000313" key="3">
    <source>
        <dbReference type="EMBL" id="OEU19939.1"/>
    </source>
</evidence>
<dbReference type="InParanoid" id="A0A1E7FP43"/>
<evidence type="ECO:0000313" key="4">
    <source>
        <dbReference type="Proteomes" id="UP000095751"/>
    </source>
</evidence>
<dbReference type="OrthoDB" id="124855at2759"/>
<dbReference type="Pfam" id="PF22732">
    <property type="entry name" value="MSL3_chromo-like"/>
    <property type="match status" value="1"/>
</dbReference>
<evidence type="ECO:0000259" key="2">
    <source>
        <dbReference type="Pfam" id="PF22732"/>
    </source>
</evidence>
<dbReference type="Proteomes" id="UP000095751">
    <property type="component" value="Unassembled WGS sequence"/>
</dbReference>
<accession>A0A1E7FP43</accession>
<sequence length="287" mass="32616">MKRFFKVPTLKDDSTDTEMEVEEPQKPANNEDVQHSSDEEEPYDEGENVLVESTCGSRLWDAKIIGVAKSGDSNKPKDVSYLVSYKSWSSRFNEWVSGDRVVEPSENNKEVQAEMLEDEISRRYGLPTELEDLGANSYLNSKDRVRGLLPLPPFTQIMETTPHATENEKTFQKMKAALLAIEASLPIGSVNNTAKGQWRPELASQWRLNCLHAKGPWDLMRCVILFEESINEDWVHPDIGNIRSGLPLRMKALEEASPSSLAIRITLLDKSIIYNQVDKKKYKSKKK</sequence>